<accession>A0A1H9U4Y4</accession>
<dbReference type="GO" id="GO:0015648">
    <property type="term" value="F:lipid-linked peptidoglycan transporter activity"/>
    <property type="evidence" value="ECO:0007669"/>
    <property type="project" value="TreeGrafter"/>
</dbReference>
<feature type="transmembrane region" description="Helical" evidence="6">
    <location>
        <begin position="47"/>
        <end position="65"/>
    </location>
</feature>
<keyword evidence="3" id="KW-0133">Cell shape</keyword>
<feature type="transmembrane region" description="Helical" evidence="6">
    <location>
        <begin position="158"/>
        <end position="174"/>
    </location>
</feature>
<gene>
    <name evidence="7" type="ORF">SAMN04487884_11739</name>
</gene>
<comment type="subcellular location">
    <subcellularLocation>
        <location evidence="1">Membrane</location>
        <topology evidence="1">Multi-pass membrane protein</topology>
    </subcellularLocation>
</comment>
<sequence>MKKILEFLKRYKLRNYDFILIFLVVSLSIVGVVAVSSSDVSLQNKQITGVVLGCIVMIIVSLLDYSKLLNFYWAYYILAVLLLLGVLVFGSDSHGAQRWLEIAGITFQPSEISKILIILFYAKFIMVNQKKVKTMGFLFSAIGLLIPPILLILKEPDLSTTIMLCTIFVMILFVGGISWKLVAGVLLAGIPSAALIFYLALLEDSPILKSYQQERILAWLHPEDFADTTAYQTMNSMMAIGSGQLQGKGYDTNEISSVLNSGYISESSTDFIFTVIGEEFGFIGSCIVVFLLVAITIKCLITAARAKDIAGSVIATGMAVWIGFQGLLNIGVATGALPNTGIPLPLVSSGLTSIVSVYIGVGFVLNVGLQQLRKSY</sequence>
<dbReference type="Pfam" id="PF01098">
    <property type="entry name" value="FTSW_RODA_SPOVE"/>
    <property type="match status" value="1"/>
</dbReference>
<dbReference type="PANTHER" id="PTHR30474">
    <property type="entry name" value="CELL CYCLE PROTEIN"/>
    <property type="match status" value="1"/>
</dbReference>
<dbReference type="EMBL" id="FOGJ01000017">
    <property type="protein sequence ID" value="SES04298.1"/>
    <property type="molecule type" value="Genomic_DNA"/>
</dbReference>
<evidence type="ECO:0000313" key="7">
    <source>
        <dbReference type="EMBL" id="SES04298.1"/>
    </source>
</evidence>
<dbReference type="PANTHER" id="PTHR30474:SF1">
    <property type="entry name" value="PEPTIDOGLYCAN GLYCOSYLTRANSFERASE MRDB"/>
    <property type="match status" value="1"/>
</dbReference>
<evidence type="ECO:0000256" key="6">
    <source>
        <dbReference type="SAM" id="Phobius"/>
    </source>
</evidence>
<name>A0A1H9U4Y4_BUTFI</name>
<evidence type="ECO:0000256" key="3">
    <source>
        <dbReference type="ARBA" id="ARBA00022960"/>
    </source>
</evidence>
<feature type="transmembrane region" description="Helical" evidence="6">
    <location>
        <begin position="102"/>
        <end position="122"/>
    </location>
</feature>
<dbReference type="eggNOG" id="COG0772">
    <property type="taxonomic scope" value="Bacteria"/>
</dbReference>
<feature type="transmembrane region" description="Helical" evidence="6">
    <location>
        <begin position="16"/>
        <end position="35"/>
    </location>
</feature>
<protein>
    <submittedName>
        <fullName evidence="7">Rod shape determining protein RodA</fullName>
    </submittedName>
</protein>
<feature type="transmembrane region" description="Helical" evidence="6">
    <location>
        <begin position="280"/>
        <end position="301"/>
    </location>
</feature>
<feature type="transmembrane region" description="Helical" evidence="6">
    <location>
        <begin position="181"/>
        <end position="201"/>
    </location>
</feature>
<dbReference type="Proteomes" id="UP000182584">
    <property type="component" value="Unassembled WGS sequence"/>
</dbReference>
<dbReference type="GO" id="GO:0051301">
    <property type="term" value="P:cell division"/>
    <property type="evidence" value="ECO:0007669"/>
    <property type="project" value="InterPro"/>
</dbReference>
<keyword evidence="4 6" id="KW-1133">Transmembrane helix</keyword>
<feature type="transmembrane region" description="Helical" evidence="6">
    <location>
        <begin position="134"/>
        <end position="152"/>
    </location>
</feature>
<feature type="transmembrane region" description="Helical" evidence="6">
    <location>
        <begin position="349"/>
        <end position="369"/>
    </location>
</feature>
<dbReference type="GO" id="GO:0008360">
    <property type="term" value="P:regulation of cell shape"/>
    <property type="evidence" value="ECO:0007669"/>
    <property type="project" value="UniProtKB-KW"/>
</dbReference>
<dbReference type="AlphaFoldDB" id="A0A1H9U4Y4"/>
<feature type="transmembrane region" description="Helical" evidence="6">
    <location>
        <begin position="313"/>
        <end position="337"/>
    </location>
</feature>
<evidence type="ECO:0000256" key="5">
    <source>
        <dbReference type="ARBA" id="ARBA00023136"/>
    </source>
</evidence>
<evidence type="ECO:0000256" key="2">
    <source>
        <dbReference type="ARBA" id="ARBA00022692"/>
    </source>
</evidence>
<dbReference type="GO" id="GO:0032153">
    <property type="term" value="C:cell division site"/>
    <property type="evidence" value="ECO:0007669"/>
    <property type="project" value="TreeGrafter"/>
</dbReference>
<dbReference type="GO" id="GO:0005886">
    <property type="term" value="C:plasma membrane"/>
    <property type="evidence" value="ECO:0007669"/>
    <property type="project" value="TreeGrafter"/>
</dbReference>
<proteinExistence type="predicted"/>
<feature type="transmembrane region" description="Helical" evidence="6">
    <location>
        <begin position="72"/>
        <end position="90"/>
    </location>
</feature>
<dbReference type="InterPro" id="IPR001182">
    <property type="entry name" value="FtsW/RodA"/>
</dbReference>
<evidence type="ECO:0000256" key="1">
    <source>
        <dbReference type="ARBA" id="ARBA00004141"/>
    </source>
</evidence>
<dbReference type="RefSeq" id="WP_027215853.1">
    <property type="nucleotide sequence ID" value="NZ_CP065800.1"/>
</dbReference>
<keyword evidence="5 6" id="KW-0472">Membrane</keyword>
<reference evidence="7 8" key="1">
    <citation type="submission" date="2016-10" db="EMBL/GenBank/DDBJ databases">
        <authorList>
            <person name="de Groot N.N."/>
        </authorList>
    </citation>
    <scope>NUCLEOTIDE SEQUENCE [LARGE SCALE GENOMIC DNA]</scope>
    <source>
        <strain evidence="7 8">AR40</strain>
    </source>
</reference>
<evidence type="ECO:0000313" key="8">
    <source>
        <dbReference type="Proteomes" id="UP000182584"/>
    </source>
</evidence>
<keyword evidence="2 6" id="KW-0812">Transmembrane</keyword>
<organism evidence="7 8">
    <name type="scientific">Butyrivibrio fibrisolvens</name>
    <dbReference type="NCBI Taxonomy" id="831"/>
    <lineage>
        <taxon>Bacteria</taxon>
        <taxon>Bacillati</taxon>
        <taxon>Bacillota</taxon>
        <taxon>Clostridia</taxon>
        <taxon>Lachnospirales</taxon>
        <taxon>Lachnospiraceae</taxon>
        <taxon>Butyrivibrio</taxon>
    </lineage>
</organism>
<dbReference type="OrthoDB" id="9812661at2"/>
<evidence type="ECO:0000256" key="4">
    <source>
        <dbReference type="ARBA" id="ARBA00022989"/>
    </source>
</evidence>